<proteinExistence type="predicted"/>
<comment type="caution">
    <text evidence="3">The sequence shown here is derived from an EMBL/GenBank/DDBJ whole genome shotgun (WGS) entry which is preliminary data.</text>
</comment>
<feature type="domain" description="AB hydrolase-1" evidence="2">
    <location>
        <begin position="121"/>
        <end position="362"/>
    </location>
</feature>
<organism evidence="3 4">
    <name type="scientific">Rhizoctonia solani</name>
    <dbReference type="NCBI Taxonomy" id="456999"/>
    <lineage>
        <taxon>Eukaryota</taxon>
        <taxon>Fungi</taxon>
        <taxon>Dikarya</taxon>
        <taxon>Basidiomycota</taxon>
        <taxon>Agaricomycotina</taxon>
        <taxon>Agaricomycetes</taxon>
        <taxon>Cantharellales</taxon>
        <taxon>Ceratobasidiaceae</taxon>
        <taxon>Rhizoctonia</taxon>
    </lineage>
</organism>
<keyword evidence="1" id="KW-0472">Membrane</keyword>
<dbReference type="InterPro" id="IPR000073">
    <property type="entry name" value="AB_hydrolase_1"/>
</dbReference>
<evidence type="ECO:0000313" key="3">
    <source>
        <dbReference type="EMBL" id="CAE6430060.1"/>
    </source>
</evidence>
<dbReference type="SUPFAM" id="SSF53474">
    <property type="entry name" value="alpha/beta-Hydrolases"/>
    <property type="match status" value="1"/>
</dbReference>
<gene>
    <name evidence="3" type="ORF">RDB_LOCUS107377</name>
</gene>
<keyword evidence="1" id="KW-0812">Transmembrane</keyword>
<protein>
    <recommendedName>
        <fullName evidence="2">AB hydrolase-1 domain-containing protein</fullName>
    </recommendedName>
</protein>
<dbReference type="Proteomes" id="UP000663846">
    <property type="component" value="Unassembled WGS sequence"/>
</dbReference>
<dbReference type="EMBL" id="CAJMWS010000327">
    <property type="protein sequence ID" value="CAE6430060.1"/>
    <property type="molecule type" value="Genomic_DNA"/>
</dbReference>
<dbReference type="Pfam" id="PF00561">
    <property type="entry name" value="Abhydrolase_1"/>
    <property type="match status" value="1"/>
</dbReference>
<dbReference type="InterPro" id="IPR050228">
    <property type="entry name" value="Carboxylesterase_BioH"/>
</dbReference>
<sequence length="383" mass="42373">MPYNLNASSESIFVYVYTTLNNGANISFHPLIPALYTAIAMTTICLLTLGCAVVVSAVTSRPETHPSLGELNFAEGSRLARLKDYAQELYPADIYGPASSIRLTKGRVQYWLIGPEGGRKVVLIHGLTTPSLVWKYITGDLVDAGFRVLIYDLYGRGYSEGPDARFTLYDTDLYVTQLALLMQAIGWHKARLVGMSMGGGIAAAFAAKLPWLVDSNIALIGSAGVMELRDVSIRRIDYTLGSVAVQRLYHSAFGKLLFTRTLPARIPTTLPYAEQERKRLKSFFKLQMALLPGYCSTVVSSVRLGLVTGLEKEFEQLGKMKNMNIQLVWGTKDAIVPFKYVDKIKSLIPRAELTIVENAGHVSDLFINHKLQITKSLIDFLHS</sequence>
<name>A0A8H2XLV9_9AGAM</name>
<reference evidence="3" key="1">
    <citation type="submission" date="2021-01" db="EMBL/GenBank/DDBJ databases">
        <authorList>
            <person name="Kaushik A."/>
        </authorList>
    </citation>
    <scope>NUCLEOTIDE SEQUENCE</scope>
    <source>
        <strain evidence="3">AG1-1C</strain>
    </source>
</reference>
<dbReference type="PANTHER" id="PTHR43194:SF2">
    <property type="entry name" value="PEROXISOMAL MEMBRANE PROTEIN LPX1"/>
    <property type="match status" value="1"/>
</dbReference>
<feature type="transmembrane region" description="Helical" evidence="1">
    <location>
        <begin position="34"/>
        <end position="58"/>
    </location>
</feature>
<evidence type="ECO:0000256" key="1">
    <source>
        <dbReference type="SAM" id="Phobius"/>
    </source>
</evidence>
<evidence type="ECO:0000313" key="4">
    <source>
        <dbReference type="Proteomes" id="UP000663846"/>
    </source>
</evidence>
<evidence type="ECO:0000259" key="2">
    <source>
        <dbReference type="Pfam" id="PF00561"/>
    </source>
</evidence>
<dbReference type="Gene3D" id="3.40.50.1820">
    <property type="entry name" value="alpha/beta hydrolase"/>
    <property type="match status" value="1"/>
</dbReference>
<keyword evidence="1" id="KW-1133">Transmembrane helix</keyword>
<dbReference type="AlphaFoldDB" id="A0A8H2XLV9"/>
<accession>A0A8H2XLV9</accession>
<dbReference type="PANTHER" id="PTHR43194">
    <property type="entry name" value="HYDROLASE ALPHA/BETA FOLD FAMILY"/>
    <property type="match status" value="1"/>
</dbReference>
<dbReference type="InterPro" id="IPR029058">
    <property type="entry name" value="AB_hydrolase_fold"/>
</dbReference>
<dbReference type="PRINTS" id="PR00111">
    <property type="entry name" value="ABHYDROLASE"/>
</dbReference>